<evidence type="ECO:0000313" key="3">
    <source>
        <dbReference type="Proteomes" id="UP000067434"/>
    </source>
</evidence>
<dbReference type="SUPFAM" id="SSF64182">
    <property type="entry name" value="DHH phosphoesterases"/>
    <property type="match status" value="1"/>
</dbReference>
<dbReference type="HOGENOM" id="CLU_071985_0_0_2"/>
<dbReference type="GeneID" id="25401288"/>
<dbReference type="InterPro" id="IPR052968">
    <property type="entry name" value="Nucleotide_metab_enz"/>
</dbReference>
<keyword evidence="3" id="KW-1185">Reference proteome</keyword>
<sequence length="315" mass="34929">MSDFLILAHGDTDGVTSAAIARSVVHGRVVFTHPVGILGDLDEFRGEAESVIILDISLDERLWRELALRLHEFKEAIYIDHHPPPEGALDLLRASGVKVFHEEGPCTAELAYRFFNPPSEMSRVALYGAIGDYAITTPFFKEKIRDWDIRSLFLEAGTLTLGLEAIRRDHEKKRLVVEELALNKLPSQLDFLVEAARKQARILEEARERLPEIVQSLENIAYVIDPGASLGVTAFYAAVLRGKKVGVAVEVRGNWAIMSLRARDERVDLNKALRILAPKYGGHGGGHAAAAGARIPLDDLKQFLEDLDKALRLTV</sequence>
<reference evidence="2 3" key="1">
    <citation type="journal article" date="2015" name="Stand. Genomic Sci.">
        <title>Complete genome sequence of and proposal of Thermofilum uzonense sp. nov. a novel hyperthermophilic crenarchaeon and emended description of the genus Thermofilum.</title>
        <authorList>
            <person name="Toshchakov S.V."/>
            <person name="Korzhenkov A.A."/>
            <person name="Samarov N.I."/>
            <person name="Mazunin I.O."/>
            <person name="Mozhey O.I."/>
            <person name="Shmyr I.S."/>
            <person name="Derbikova K.S."/>
            <person name="Taranov E.A."/>
            <person name="Dominova I.N."/>
            <person name="Bonch-Osmolovskaya E.A."/>
            <person name="Patrushev M.V."/>
            <person name="Podosokorskaya O.A."/>
            <person name="Kublanov I.V."/>
        </authorList>
    </citation>
    <scope>NUCLEOTIDE SEQUENCE [LARGE SCALE GENOMIC DNA]</scope>
    <source>
        <strain evidence="2 3">1807-2</strain>
    </source>
</reference>
<evidence type="ECO:0000313" key="2">
    <source>
        <dbReference type="EMBL" id="AKG38551.1"/>
    </source>
</evidence>
<dbReference type="EMBL" id="CP009961">
    <property type="protein sequence ID" value="AKG38551.1"/>
    <property type="molecule type" value="Genomic_DNA"/>
</dbReference>
<dbReference type="Pfam" id="PF02272">
    <property type="entry name" value="DHHA1"/>
    <property type="match status" value="1"/>
</dbReference>
<dbReference type="Gene3D" id="3.10.310.30">
    <property type="match status" value="1"/>
</dbReference>
<dbReference type="InterPro" id="IPR038763">
    <property type="entry name" value="DHH_sf"/>
</dbReference>
<name>A0A0F7CL01_9CREN</name>
<dbReference type="RefSeq" id="WP_052883971.1">
    <property type="nucleotide sequence ID" value="NZ_CP009961.1"/>
</dbReference>
<dbReference type="InterPro" id="IPR003156">
    <property type="entry name" value="DHHA1_dom"/>
</dbReference>
<dbReference type="PATRIC" id="fig|1550241.5.peg.765"/>
<protein>
    <recommendedName>
        <fullName evidence="1">DHHA1 domain-containing protein</fullName>
    </recommendedName>
</protein>
<dbReference type="AlphaFoldDB" id="A0A0F7CL01"/>
<dbReference type="PANTHER" id="PTHR42146:SF1">
    <property type="entry name" value="OLIGORIBONUCLEASE NRNB"/>
    <property type="match status" value="1"/>
</dbReference>
<evidence type="ECO:0000259" key="1">
    <source>
        <dbReference type="Pfam" id="PF02272"/>
    </source>
</evidence>
<dbReference type="STRING" id="1550241.MA03_03615"/>
<proteinExistence type="predicted"/>
<dbReference type="Proteomes" id="UP000067434">
    <property type="component" value="Chromosome"/>
</dbReference>
<feature type="domain" description="DHHA1" evidence="1">
    <location>
        <begin position="242"/>
        <end position="311"/>
    </location>
</feature>
<dbReference type="GO" id="GO:0003676">
    <property type="term" value="F:nucleic acid binding"/>
    <property type="evidence" value="ECO:0007669"/>
    <property type="project" value="InterPro"/>
</dbReference>
<dbReference type="KEGG" id="thf:MA03_03615"/>
<dbReference type="PANTHER" id="PTHR42146">
    <property type="entry name" value="3',5'-CYCLIC-NUCLEOTIDE PHOSPHODIESTERASE"/>
    <property type="match status" value="1"/>
</dbReference>
<accession>A0A0F7CL01</accession>
<gene>
    <name evidence="2" type="ORF">MA03_03615</name>
</gene>
<organism evidence="2 3">
    <name type="scientific">Infirmifilum uzonense</name>
    <dbReference type="NCBI Taxonomy" id="1550241"/>
    <lineage>
        <taxon>Archaea</taxon>
        <taxon>Thermoproteota</taxon>
        <taxon>Thermoprotei</taxon>
        <taxon>Thermofilales</taxon>
        <taxon>Thermofilaceae</taxon>
        <taxon>Infirmifilum</taxon>
    </lineage>
</organism>